<evidence type="ECO:0000256" key="2">
    <source>
        <dbReference type="ARBA" id="ARBA00008314"/>
    </source>
</evidence>
<keyword evidence="9" id="KW-0862">Zinc</keyword>
<dbReference type="FunFam" id="1.10.10.820:FF:000001">
    <property type="entry name" value="Myosin heavy chain"/>
    <property type="match status" value="1"/>
</dbReference>
<keyword evidence="10 15" id="KW-0067">ATP-binding</keyword>
<dbReference type="SMART" id="SM00015">
    <property type="entry name" value="IQ"/>
    <property type="match status" value="4"/>
</dbReference>
<evidence type="ECO:0000259" key="18">
    <source>
        <dbReference type="PROSITE" id="PS50200"/>
    </source>
</evidence>
<dbReference type="SMART" id="SM00242">
    <property type="entry name" value="MYSc"/>
    <property type="match status" value="1"/>
</dbReference>
<feature type="compositionally biased region" description="Low complexity" evidence="16">
    <location>
        <begin position="1406"/>
        <end position="1417"/>
    </location>
</feature>
<dbReference type="FunFam" id="3.40.850.10:FF:000008">
    <property type="entry name" value="Putative unconventional myosin-IXa"/>
    <property type="match status" value="1"/>
</dbReference>
<dbReference type="InterPro" id="IPR046349">
    <property type="entry name" value="C1-like_sf"/>
</dbReference>
<feature type="domain" description="Phorbol-ester/DAG-type" evidence="17">
    <location>
        <begin position="1320"/>
        <end position="1372"/>
    </location>
</feature>
<dbReference type="Pfam" id="PF00620">
    <property type="entry name" value="RhoGAP"/>
    <property type="match status" value="1"/>
</dbReference>
<evidence type="ECO:0000256" key="8">
    <source>
        <dbReference type="ARBA" id="ARBA00022771"/>
    </source>
</evidence>
<dbReference type="Gene3D" id="3.30.60.20">
    <property type="match status" value="2"/>
</dbReference>
<dbReference type="SUPFAM" id="SSF48350">
    <property type="entry name" value="GTPase activation domain, GAP"/>
    <property type="match status" value="1"/>
</dbReference>
<dbReference type="PROSITE" id="PS50081">
    <property type="entry name" value="ZF_DAG_PE_2"/>
    <property type="match status" value="2"/>
</dbReference>
<dbReference type="GO" id="GO:0009888">
    <property type="term" value="P:tissue development"/>
    <property type="evidence" value="ECO:0007669"/>
    <property type="project" value="UniProtKB-ARBA"/>
</dbReference>
<dbReference type="Pfam" id="PF00130">
    <property type="entry name" value="C1_1"/>
    <property type="match status" value="1"/>
</dbReference>
<evidence type="ECO:0000256" key="12">
    <source>
        <dbReference type="ARBA" id="ARBA00023123"/>
    </source>
</evidence>
<comment type="subcellular location">
    <subcellularLocation>
        <location evidence="1">Cytoplasm</location>
    </subcellularLocation>
</comment>
<feature type="binding site" evidence="15">
    <location>
        <begin position="227"/>
        <end position="234"/>
    </location>
    <ligand>
        <name>ATP</name>
        <dbReference type="ChEBI" id="CHEBI:30616"/>
    </ligand>
</feature>
<dbReference type="Gene3D" id="1.20.58.530">
    <property type="match status" value="2"/>
</dbReference>
<evidence type="ECO:0000256" key="14">
    <source>
        <dbReference type="ARBA" id="ARBA00023203"/>
    </source>
</evidence>
<keyword evidence="6" id="KW-0677">Repeat</keyword>
<dbReference type="PROSITE" id="PS50096">
    <property type="entry name" value="IQ"/>
    <property type="match status" value="3"/>
</dbReference>
<dbReference type="GO" id="GO:0005884">
    <property type="term" value="C:actin filament"/>
    <property type="evidence" value="ECO:0007669"/>
    <property type="project" value="TreeGrafter"/>
</dbReference>
<dbReference type="CDD" id="cd01779">
    <property type="entry name" value="RA_Myosin-IX"/>
    <property type="match status" value="1"/>
</dbReference>
<keyword evidence="5" id="KW-0479">Metal-binding</keyword>
<dbReference type="SUPFAM" id="SSF52540">
    <property type="entry name" value="P-loop containing nucleoside triphosphate hydrolases"/>
    <property type="match status" value="1"/>
</dbReference>
<feature type="region of interest" description="Disordered" evidence="16">
    <location>
        <begin position="1272"/>
        <end position="1322"/>
    </location>
</feature>
<dbReference type="InterPro" id="IPR036023">
    <property type="entry name" value="MYSc_Myo9"/>
</dbReference>
<evidence type="ECO:0000256" key="4">
    <source>
        <dbReference type="ARBA" id="ARBA00022490"/>
    </source>
</evidence>
<dbReference type="PROSITE" id="PS50238">
    <property type="entry name" value="RHOGAP"/>
    <property type="match status" value="1"/>
</dbReference>
<dbReference type="CDD" id="cd00029">
    <property type="entry name" value="C1"/>
    <property type="match status" value="1"/>
</dbReference>
<keyword evidence="7 15" id="KW-0547">Nucleotide-binding</keyword>
<dbReference type="PROSITE" id="PS00479">
    <property type="entry name" value="ZF_DAG_PE_1"/>
    <property type="match status" value="2"/>
</dbReference>
<dbReference type="CDD" id="cd20818">
    <property type="entry name" value="C1_Myosin-IX"/>
    <property type="match status" value="1"/>
</dbReference>
<organism evidence="21 22">
    <name type="scientific">Haemaphysalis longicornis</name>
    <name type="common">Bush tick</name>
    <dbReference type="NCBI Taxonomy" id="44386"/>
    <lineage>
        <taxon>Eukaryota</taxon>
        <taxon>Metazoa</taxon>
        <taxon>Ecdysozoa</taxon>
        <taxon>Arthropoda</taxon>
        <taxon>Chelicerata</taxon>
        <taxon>Arachnida</taxon>
        <taxon>Acari</taxon>
        <taxon>Parasitiformes</taxon>
        <taxon>Ixodida</taxon>
        <taxon>Ixodoidea</taxon>
        <taxon>Ixodidae</taxon>
        <taxon>Haemaphysalinae</taxon>
        <taxon>Haemaphysalis</taxon>
    </lineage>
</organism>
<dbReference type="InterPro" id="IPR008936">
    <property type="entry name" value="Rho_GTPase_activation_prot"/>
</dbReference>
<dbReference type="InterPro" id="IPR000198">
    <property type="entry name" value="RhoGAP_dom"/>
</dbReference>
<dbReference type="Gene3D" id="1.20.120.720">
    <property type="entry name" value="Myosin VI head, motor domain, U50 subdomain"/>
    <property type="match status" value="2"/>
</dbReference>
<feature type="region of interest" description="Disordered" evidence="16">
    <location>
        <begin position="1374"/>
        <end position="1432"/>
    </location>
</feature>
<name>A0A9J6G764_HAELO</name>
<dbReference type="GO" id="GO:0048731">
    <property type="term" value="P:system development"/>
    <property type="evidence" value="ECO:0007669"/>
    <property type="project" value="UniProtKB-ARBA"/>
</dbReference>
<sequence>MSKSRYVLQVHVGAFSNLYEALSIEASKQTTAADIVACIAEKLGLSLPRDLELAEVVHNASGEECKERHLGPDEFPVALQLLWPQQDTHRFCLRERLSSQSALALPSGSSSAAVDAHLLQDYFLRFLYHQPRDRDYSDLCQLPDLTEQTLLENLKARFERRHIYTYVGSILIAVNPFKFYPIYNPKYVRLYQNRRLGDLPPHIFAVADAAYHAMLRSHSSQCVVISGESGSGKTESANLLLHHLTALSQKGSYGRGVEQTILSAGPVLEAFGNAKTKHNNNSSRFGKFIQVNYRENGMVHGAVVQKYLLEKSRIVSQAKKERNYHVFYYLLAGASKEEREELHLTRPEDYYYLNQSQCYTLEGTDEAQEYTKLMESMRMVGFNVDKRKRQVGSLFSVSLLIRVLSAVLHLGNIQFSKKSTYHSDEAVQVKNPEVLSLISSLLGVKEETLNSALTTKRAKAPGETLVISYKMPEAVATRDAMAKCLYGALFDWIVMQVNHALLSAKDFREHKGNSISVLDIFGFEDFGDHNSFEQFCINFANEHLQYYFNQHVFKYEQEEYQKEGIHWKNIEFTDNTGCLGLIEGKPHGLLCLLNDQCNFSGATNAMLLQKFQNHHKKNPFYDMPQKRENAFLVHHYAGRVKYQIKDFKEKNLDLMRPDVVMVLKSSSVALVRELVGADPVAVFRWAILRAFFRSYHALKRPSATSHVHPGGQGHPSVVPKKSPAGYKTRNSGDGFLGSNQASSRRSSLGSGACPGILAATSCPVHRGNTHLCASEASVLERANQIMMKNKNTRSRNRVDKGLKNLQSVKTVVGKTHPHPQRTGRKPPTVTAQFQVSLSHLMEALNQANPFFVRCIKSNAGKVPCSFDEGVILQQLRYTGMLETVRIRQSGYSVRLPFEVAGFPAKSNCATALFLLVGEQPCLPLWSPPAPAFEQEFIQRYRVLLPRGLISSRSDIRDFLLRVNLDRNNYQMGKTKARHPPPFSYGLSQEEAISKMRKAVFLRESEKLKLDELLHLQILQRIITVQRYIRAWLQRRHFRLLRAAVVRLQCHARGYLVRRRLALERMQYEAAIVLQRSWRRYRDSRRAWQLHHSIVAFQGACRGFLFRRRMAGRHQQSRMAAAFRGQKGLLLPNGIAGADQLQPRRSIDSEESTHEDSENESLASEGGGNGMASPPMSPGAEASITMRGEATFREKKNLIHKLSTSEASNMPLKGKETQKRSLLTTHSTSKFLINRRRGVHPVPASRTMFRKTAVRAAWLKKEMKGPLHKARKHFKTFIGSKKDKKENRDDTDESGGEEAVSLRPEGLCTEPMPGERKQSVSHTLKPLSARCKSDLCSVCKRSMTLFINQGSKCTRCKLLFHPECIYFSEKVPCRGTGGDGGGGEPTPPARSHKPSRTPSLTLDHHAQQGLPQLPPKQGSHTLPPQQQPQGGSWNVTRTAEFKDPGDILITDVSELTNLDSFLVKKVGHLSSASKKRDSTVDMVFKKALKNFKSNLISTYSAAAQDGRLCLRYKDLTDHFEQVARSVIDQECSRETFPLTMAVNAFRVFLDEFRNLYRSENKPKSKGKKRKRKKKASQLIEHCGHMFALVVINIPTACEVCSNSLWLTERGLVCQGCKLTCHKKCYQKVSSSCRDVNILQGRKVFGVPLDRLVGDEVRIPVVVERLITTIELKGLYVEGIYRKSGIASRVTQLKQDMDDDPEGVDLDSYPIHVLTATLKAFFRDMPEPLMTFELYDSFLLATNFQDPDERVQAIFMETKKLPSAHYDLFERLAFHLARVAQHQEFNRMSPESLAIVFAPCILRTNKRLQAQDTLDCVNKQTICVRCIIQEQLKKVQNTLADIDTLDTAVSTVVTRLSSLRSSRLSLALEPNGSQLPPPISCRDEEEEEALLTQQIESLEKEKCVCLSLCAMAQADQRHHPKTRVSTPLRRLQPPRYPPGTGGTGPGLSASASDTSVVSLYKPTEVDDEAIMGRLVVISASSSKHRPLLVGTRLDQKGLAIVAATEGCLVAGMRPVASGRTCRKCQKQTKKKWRNDYSIYASVVCSMLGVRVLWLVQIEVP</sequence>
<dbReference type="InterPro" id="IPR000159">
    <property type="entry name" value="RA_dom"/>
</dbReference>
<dbReference type="GO" id="GO:0005737">
    <property type="term" value="C:cytoplasm"/>
    <property type="evidence" value="ECO:0007669"/>
    <property type="project" value="UniProtKB-SubCell"/>
</dbReference>
<dbReference type="GO" id="GO:0005096">
    <property type="term" value="F:GTPase activator activity"/>
    <property type="evidence" value="ECO:0007669"/>
    <property type="project" value="UniProtKB-KW"/>
</dbReference>
<dbReference type="Gene3D" id="1.10.555.10">
    <property type="entry name" value="Rho GTPase activation protein"/>
    <property type="match status" value="1"/>
</dbReference>
<dbReference type="InterPro" id="IPR046987">
    <property type="entry name" value="Myo9"/>
</dbReference>
<evidence type="ECO:0000259" key="17">
    <source>
        <dbReference type="PROSITE" id="PS50081"/>
    </source>
</evidence>
<feature type="compositionally biased region" description="Gly residues" evidence="16">
    <location>
        <begin position="1374"/>
        <end position="1383"/>
    </location>
</feature>
<feature type="domain" description="Phorbol-ester/DAG-type" evidence="17">
    <location>
        <begin position="1582"/>
        <end position="1631"/>
    </location>
</feature>
<evidence type="ECO:0000259" key="20">
    <source>
        <dbReference type="PROSITE" id="PS51456"/>
    </source>
</evidence>
<dbReference type="PROSITE" id="PS50200">
    <property type="entry name" value="RA"/>
    <property type="match status" value="1"/>
</dbReference>
<keyword evidence="4" id="KW-0963">Cytoplasm</keyword>
<dbReference type="Pfam" id="PF00063">
    <property type="entry name" value="Myosin_head"/>
    <property type="match status" value="2"/>
</dbReference>
<feature type="region of interest" description="Disordered" evidence="16">
    <location>
        <begin position="702"/>
        <end position="725"/>
    </location>
</feature>
<protein>
    <submittedName>
        <fullName evidence="21">Uncharacterized protein</fullName>
    </submittedName>
</protein>
<evidence type="ECO:0000256" key="1">
    <source>
        <dbReference type="ARBA" id="ARBA00004496"/>
    </source>
</evidence>
<evidence type="ECO:0000313" key="21">
    <source>
        <dbReference type="EMBL" id="KAH9370751.1"/>
    </source>
</evidence>
<keyword evidence="8" id="KW-0863">Zinc-finger</keyword>
<dbReference type="SMART" id="SM00324">
    <property type="entry name" value="RhoGAP"/>
    <property type="match status" value="1"/>
</dbReference>
<evidence type="ECO:0000256" key="6">
    <source>
        <dbReference type="ARBA" id="ARBA00022737"/>
    </source>
</evidence>
<evidence type="ECO:0000256" key="3">
    <source>
        <dbReference type="ARBA" id="ARBA00022468"/>
    </source>
</evidence>
<keyword evidence="12 15" id="KW-0518">Myosin</keyword>
<evidence type="ECO:0000313" key="22">
    <source>
        <dbReference type="Proteomes" id="UP000821853"/>
    </source>
</evidence>
<evidence type="ECO:0000256" key="10">
    <source>
        <dbReference type="ARBA" id="ARBA00022840"/>
    </source>
</evidence>
<comment type="similarity">
    <text evidence="2 15">Belongs to the TRAFAC class myosin-kinesin ATPase superfamily. Myosin family.</text>
</comment>
<dbReference type="GO" id="GO:0005524">
    <property type="term" value="F:ATP binding"/>
    <property type="evidence" value="ECO:0007669"/>
    <property type="project" value="UniProtKB-UniRule"/>
</dbReference>
<keyword evidence="22" id="KW-1185">Reference proteome</keyword>
<dbReference type="InterPro" id="IPR029071">
    <property type="entry name" value="Ubiquitin-like_domsf"/>
</dbReference>
<dbReference type="InterPro" id="IPR000048">
    <property type="entry name" value="IQ_motif_EF-hand-BS"/>
</dbReference>
<evidence type="ECO:0000256" key="13">
    <source>
        <dbReference type="ARBA" id="ARBA00023175"/>
    </source>
</evidence>
<dbReference type="PANTHER" id="PTHR46184:SF5">
    <property type="entry name" value="UNCONVENTIONAL MYOSIN-IXA-LIKE"/>
    <property type="match status" value="1"/>
</dbReference>
<dbReference type="GO" id="GO:0016459">
    <property type="term" value="C:myosin complex"/>
    <property type="evidence" value="ECO:0007669"/>
    <property type="project" value="UniProtKB-KW"/>
</dbReference>
<dbReference type="InterPro" id="IPR027417">
    <property type="entry name" value="P-loop_NTPase"/>
</dbReference>
<dbReference type="SMART" id="SM00109">
    <property type="entry name" value="C1"/>
    <property type="match status" value="2"/>
</dbReference>
<evidence type="ECO:0000256" key="9">
    <source>
        <dbReference type="ARBA" id="ARBA00022833"/>
    </source>
</evidence>
<dbReference type="GO" id="GO:0048513">
    <property type="term" value="P:animal organ development"/>
    <property type="evidence" value="ECO:0007669"/>
    <property type="project" value="UniProtKB-ARBA"/>
</dbReference>
<dbReference type="PROSITE" id="PS51456">
    <property type="entry name" value="MYOSIN_MOTOR"/>
    <property type="match status" value="1"/>
</dbReference>
<gene>
    <name evidence="21" type="ORF">HPB48_016179</name>
</gene>
<feature type="compositionally biased region" description="Polar residues" evidence="16">
    <location>
        <begin position="1418"/>
        <end position="1432"/>
    </location>
</feature>
<dbReference type="Gene3D" id="1.20.5.4820">
    <property type="match status" value="1"/>
</dbReference>
<dbReference type="OMA" id="INDYRSM"/>
<dbReference type="Gene3D" id="3.10.20.90">
    <property type="entry name" value="Phosphatidylinositol 3-kinase Catalytic Subunit, Chain A, domain 1"/>
    <property type="match status" value="1"/>
</dbReference>
<dbReference type="OrthoDB" id="312459at2759"/>
<dbReference type="GO" id="GO:0051015">
    <property type="term" value="F:actin filament binding"/>
    <property type="evidence" value="ECO:0007669"/>
    <property type="project" value="TreeGrafter"/>
</dbReference>
<comment type="caution">
    <text evidence="21">The sequence shown here is derived from an EMBL/GenBank/DDBJ whole genome shotgun (WGS) entry which is preliminary data.</text>
</comment>
<dbReference type="SMART" id="SM00314">
    <property type="entry name" value="RA"/>
    <property type="match status" value="1"/>
</dbReference>
<feature type="domain" description="Rho-GAP" evidence="19">
    <location>
        <begin position="1645"/>
        <end position="1833"/>
    </location>
</feature>
<evidence type="ECO:0000259" key="19">
    <source>
        <dbReference type="PROSITE" id="PS50238"/>
    </source>
</evidence>
<keyword evidence="11" id="KW-0175">Coiled coil</keyword>
<dbReference type="SUPFAM" id="SSF57889">
    <property type="entry name" value="Cysteine-rich domain"/>
    <property type="match status" value="2"/>
</dbReference>
<evidence type="ECO:0000256" key="11">
    <source>
        <dbReference type="ARBA" id="ARBA00023054"/>
    </source>
</evidence>
<dbReference type="InterPro" id="IPR001609">
    <property type="entry name" value="Myosin_head_motor_dom-like"/>
</dbReference>
<dbReference type="PANTHER" id="PTHR46184">
    <property type="entry name" value="UNCONVENTIONAL MYOSIN-IXB-LIKE PROTEIN"/>
    <property type="match status" value="1"/>
</dbReference>
<dbReference type="SUPFAM" id="SSF54236">
    <property type="entry name" value="Ubiquitin-like"/>
    <property type="match status" value="1"/>
</dbReference>
<dbReference type="InterPro" id="IPR002219">
    <property type="entry name" value="PKC_DAG/PE"/>
</dbReference>
<accession>A0A9J6G764</accession>
<feature type="domain" description="Ras-associating" evidence="18">
    <location>
        <begin position="4"/>
        <end position="98"/>
    </location>
</feature>
<dbReference type="Pfam" id="PF00788">
    <property type="entry name" value="RA"/>
    <property type="match status" value="1"/>
</dbReference>
<evidence type="ECO:0000256" key="15">
    <source>
        <dbReference type="PROSITE-ProRule" id="PRU00782"/>
    </source>
</evidence>
<dbReference type="Pfam" id="PF00612">
    <property type="entry name" value="IQ"/>
    <property type="match status" value="2"/>
</dbReference>
<reference evidence="21 22" key="1">
    <citation type="journal article" date="2020" name="Cell">
        <title>Large-Scale Comparative Analyses of Tick Genomes Elucidate Their Genetic Diversity and Vector Capacities.</title>
        <authorList>
            <consortium name="Tick Genome and Microbiome Consortium (TIGMIC)"/>
            <person name="Jia N."/>
            <person name="Wang J."/>
            <person name="Shi W."/>
            <person name="Du L."/>
            <person name="Sun Y."/>
            <person name="Zhan W."/>
            <person name="Jiang J.F."/>
            <person name="Wang Q."/>
            <person name="Zhang B."/>
            <person name="Ji P."/>
            <person name="Bell-Sakyi L."/>
            <person name="Cui X.M."/>
            <person name="Yuan T.T."/>
            <person name="Jiang B.G."/>
            <person name="Yang W.F."/>
            <person name="Lam T.T."/>
            <person name="Chang Q.C."/>
            <person name="Ding S.J."/>
            <person name="Wang X.J."/>
            <person name="Zhu J.G."/>
            <person name="Ruan X.D."/>
            <person name="Zhao L."/>
            <person name="Wei J.T."/>
            <person name="Ye R.Z."/>
            <person name="Que T.C."/>
            <person name="Du C.H."/>
            <person name="Zhou Y.H."/>
            <person name="Cheng J.X."/>
            <person name="Dai P.F."/>
            <person name="Guo W.B."/>
            <person name="Han X.H."/>
            <person name="Huang E.J."/>
            <person name="Li L.F."/>
            <person name="Wei W."/>
            <person name="Gao Y.C."/>
            <person name="Liu J.Z."/>
            <person name="Shao H.Z."/>
            <person name="Wang X."/>
            <person name="Wang C.C."/>
            <person name="Yang T.C."/>
            <person name="Huo Q.B."/>
            <person name="Li W."/>
            <person name="Chen H.Y."/>
            <person name="Chen S.E."/>
            <person name="Zhou L.G."/>
            <person name="Ni X.B."/>
            <person name="Tian J.H."/>
            <person name="Sheng Y."/>
            <person name="Liu T."/>
            <person name="Pan Y.S."/>
            <person name="Xia L.Y."/>
            <person name="Li J."/>
            <person name="Zhao F."/>
            <person name="Cao W.C."/>
        </authorList>
    </citation>
    <scope>NUCLEOTIDE SEQUENCE [LARGE SCALE GENOMIC DNA]</scope>
    <source>
        <strain evidence="21">HaeL-2018</strain>
    </source>
</reference>
<dbReference type="Proteomes" id="UP000821853">
    <property type="component" value="Chromosome 3"/>
</dbReference>
<dbReference type="GO" id="GO:0035556">
    <property type="term" value="P:intracellular signal transduction"/>
    <property type="evidence" value="ECO:0007669"/>
    <property type="project" value="InterPro"/>
</dbReference>
<dbReference type="VEuPathDB" id="VectorBase:HLOH_057918"/>
<feature type="region of interest" description="Disordered" evidence="16">
    <location>
        <begin position="1139"/>
        <end position="1182"/>
    </location>
</feature>
<dbReference type="EMBL" id="JABSTR010000005">
    <property type="protein sequence ID" value="KAH9370751.1"/>
    <property type="molecule type" value="Genomic_DNA"/>
</dbReference>
<dbReference type="InterPro" id="IPR036961">
    <property type="entry name" value="Kinesin_motor_dom_sf"/>
</dbReference>
<evidence type="ECO:0000256" key="16">
    <source>
        <dbReference type="SAM" id="MobiDB-lite"/>
    </source>
</evidence>
<dbReference type="GO" id="GO:0000146">
    <property type="term" value="F:microfilament motor activity"/>
    <property type="evidence" value="ECO:0007669"/>
    <property type="project" value="InterPro"/>
</dbReference>
<dbReference type="GO" id="GO:0008270">
    <property type="term" value="F:zinc ion binding"/>
    <property type="evidence" value="ECO:0007669"/>
    <property type="project" value="UniProtKB-KW"/>
</dbReference>
<evidence type="ECO:0000256" key="5">
    <source>
        <dbReference type="ARBA" id="ARBA00022723"/>
    </source>
</evidence>
<feature type="domain" description="Myosin motor" evidence="20">
    <location>
        <begin position="134"/>
        <end position="997"/>
    </location>
</feature>
<proteinExistence type="inferred from homology"/>
<keyword evidence="14 15" id="KW-0009">Actin-binding</keyword>
<evidence type="ECO:0000256" key="7">
    <source>
        <dbReference type="ARBA" id="ARBA00022741"/>
    </source>
</evidence>
<keyword evidence="13 15" id="KW-0505">Motor protein</keyword>
<feature type="region of interest" description="Actin-binding" evidence="15">
    <location>
        <begin position="837"/>
        <end position="859"/>
    </location>
</feature>
<feature type="compositionally biased region" description="Basic and acidic residues" evidence="16">
    <location>
        <begin position="1144"/>
        <end position="1155"/>
    </location>
</feature>
<keyword evidence="3" id="KW-0343">GTPase activation</keyword>
<dbReference type="PRINTS" id="PR00193">
    <property type="entry name" value="MYOSINHEAVY"/>
</dbReference>
<feature type="region of interest" description="Disordered" evidence="16">
    <location>
        <begin position="1914"/>
        <end position="1949"/>
    </location>
</feature>
<dbReference type="Gene3D" id="3.40.850.10">
    <property type="entry name" value="Kinesin motor domain"/>
    <property type="match status" value="2"/>
</dbReference>
<dbReference type="CDD" id="cd01385">
    <property type="entry name" value="MYSc_Myo9"/>
    <property type="match status" value="1"/>
</dbReference>